<evidence type="ECO:0000313" key="2">
    <source>
        <dbReference type="Proteomes" id="UP000187251"/>
    </source>
</evidence>
<dbReference type="AlphaFoldDB" id="A0A1R1JVH6"/>
<accession>A0A1R1JVH6</accession>
<dbReference type="EMBL" id="MJMN01000010">
    <property type="protein sequence ID" value="OMG89508.1"/>
    <property type="molecule type" value="Genomic_DNA"/>
</dbReference>
<sequence length="68" mass="7683">MPDHIPYPTSCKDAKGRVWHAYSVKFYSPDGSYECHISAISDDHARLQLDALKETGHLTGQTLEIHDE</sequence>
<reference evidence="1 2" key="1">
    <citation type="submission" date="2016-09" db="EMBL/GenBank/DDBJ databases">
        <title>Phylogenomics of Achromobacter.</title>
        <authorList>
            <person name="Jeukens J."/>
            <person name="Freschi L."/>
            <person name="Vincent A.T."/>
            <person name="Emond-Rheault J.-G."/>
            <person name="Kukavica-Ibrulj I."/>
            <person name="Charette S.J."/>
            <person name="Levesque R.C."/>
        </authorList>
    </citation>
    <scope>NUCLEOTIDE SEQUENCE [LARGE SCALE GENOMIC DNA]</scope>
    <source>
        <strain evidence="1 2">AUS488</strain>
    </source>
</reference>
<gene>
    <name evidence="1" type="ORF">BIZ92_24275</name>
</gene>
<name>A0A1R1JVH6_ALCXX</name>
<comment type="caution">
    <text evidence="1">The sequence shown here is derived from an EMBL/GenBank/DDBJ whole genome shotgun (WGS) entry which is preliminary data.</text>
</comment>
<dbReference type="Proteomes" id="UP000187251">
    <property type="component" value="Unassembled WGS sequence"/>
</dbReference>
<proteinExistence type="predicted"/>
<dbReference type="RefSeq" id="WP_026383723.1">
    <property type="nucleotide sequence ID" value="NZ_MJMN01000010.1"/>
</dbReference>
<evidence type="ECO:0000313" key="1">
    <source>
        <dbReference type="EMBL" id="OMG89508.1"/>
    </source>
</evidence>
<protein>
    <submittedName>
        <fullName evidence="1">Uncharacterized protein</fullName>
    </submittedName>
</protein>
<organism evidence="1 2">
    <name type="scientific">Alcaligenes xylosoxydans xylosoxydans</name>
    <name type="common">Achromobacter xylosoxidans</name>
    <dbReference type="NCBI Taxonomy" id="85698"/>
    <lineage>
        <taxon>Bacteria</taxon>
        <taxon>Pseudomonadati</taxon>
        <taxon>Pseudomonadota</taxon>
        <taxon>Betaproteobacteria</taxon>
        <taxon>Burkholderiales</taxon>
        <taxon>Alcaligenaceae</taxon>
        <taxon>Achromobacter</taxon>
    </lineage>
</organism>